<keyword evidence="3" id="KW-1185">Reference proteome</keyword>
<sequence length="149" mass="16318">MSLDYNFRISTPHTPHHVLALVRESLGLPPGPRAPHEEAAGPGLLIAAGPVAQATRQWMETSLGFTPSVDLQFWVEERRRHPALTTLLQGVLEVLHRTPGDAVLVFGGESVLLLRRAGHLLLDSGTGVWTQERLALVNDSYELKVLPPL</sequence>
<evidence type="ECO:0000313" key="1">
    <source>
        <dbReference type="EMBL" id="GEN07421.1"/>
    </source>
</evidence>
<protein>
    <submittedName>
        <fullName evidence="1">Uncharacterized protein</fullName>
    </submittedName>
</protein>
<dbReference type="NCBIfam" id="NF040657">
    <property type="entry name" value="immun_SitI3"/>
    <property type="match status" value="1"/>
</dbReference>
<dbReference type="EMBL" id="BJXR01000025">
    <property type="protein sequence ID" value="GEN07421.1"/>
    <property type="molecule type" value="Genomic_DNA"/>
</dbReference>
<evidence type="ECO:0000313" key="2">
    <source>
        <dbReference type="EMBL" id="SES91484.1"/>
    </source>
</evidence>
<proteinExistence type="predicted"/>
<dbReference type="RefSeq" id="WP_074948817.1">
    <property type="nucleotide sequence ID" value="NZ_BJXR01000025.1"/>
</dbReference>
<dbReference type="AlphaFoldDB" id="A0A511SZS4"/>
<dbReference type="EMBL" id="FOIB01000001">
    <property type="protein sequence ID" value="SES91484.1"/>
    <property type="molecule type" value="Genomic_DNA"/>
</dbReference>
<evidence type="ECO:0000313" key="4">
    <source>
        <dbReference type="Proteomes" id="UP000321514"/>
    </source>
</evidence>
<dbReference type="OrthoDB" id="5518823at2"/>
<comment type="caution">
    <text evidence="1">The sequence shown here is derived from an EMBL/GenBank/DDBJ whole genome shotgun (WGS) entry which is preliminary data.</text>
</comment>
<evidence type="ECO:0000313" key="3">
    <source>
        <dbReference type="Proteomes" id="UP000183760"/>
    </source>
</evidence>
<dbReference type="Proteomes" id="UP000183760">
    <property type="component" value="Unassembled WGS sequence"/>
</dbReference>
<organism evidence="1 4">
    <name type="scientific">Myxococcus fulvus</name>
    <dbReference type="NCBI Taxonomy" id="33"/>
    <lineage>
        <taxon>Bacteria</taxon>
        <taxon>Pseudomonadati</taxon>
        <taxon>Myxococcota</taxon>
        <taxon>Myxococcia</taxon>
        <taxon>Myxococcales</taxon>
        <taxon>Cystobacterineae</taxon>
        <taxon>Myxococcaceae</taxon>
        <taxon>Myxococcus</taxon>
    </lineage>
</organism>
<reference evidence="2 3" key="1">
    <citation type="submission" date="2016-10" db="EMBL/GenBank/DDBJ databases">
        <authorList>
            <person name="Varghese N."/>
            <person name="Submissions S."/>
        </authorList>
    </citation>
    <scope>NUCLEOTIDE SEQUENCE [LARGE SCALE GENOMIC DNA]</scope>
    <source>
        <strain evidence="2 3">DSM 16525</strain>
    </source>
</reference>
<name>A0A511SZS4_MYXFU</name>
<dbReference type="InterPro" id="IPR049799">
    <property type="entry name" value="SitI3-like"/>
</dbReference>
<accession>A0A511SZS4</accession>
<gene>
    <name evidence="1" type="ORF">MFU01_24580</name>
    <name evidence="2" type="ORF">SAMN05443572_101560</name>
</gene>
<dbReference type="Proteomes" id="UP000321514">
    <property type="component" value="Unassembled WGS sequence"/>
</dbReference>
<reference evidence="1 4" key="2">
    <citation type="submission" date="2019-07" db="EMBL/GenBank/DDBJ databases">
        <title>Whole genome shotgun sequence of Myxococcus fulvus NBRC 100333.</title>
        <authorList>
            <person name="Hosoyama A."/>
            <person name="Uohara A."/>
            <person name="Ohji S."/>
            <person name="Ichikawa N."/>
        </authorList>
    </citation>
    <scope>NUCLEOTIDE SEQUENCE [LARGE SCALE GENOMIC DNA]</scope>
    <source>
        <strain evidence="1 4">NBRC 100333</strain>
    </source>
</reference>